<keyword evidence="5" id="KW-0143">Chaperone</keyword>
<reference evidence="8" key="1">
    <citation type="submission" date="2015-07" db="EMBL/GenBank/DDBJ databases">
        <title>Near-Complete Genome Sequence of the Cellulolytic Bacterium Bacteroides (Pseudobacteroides) cellulosolvens ATCC 35603.</title>
        <authorList>
            <person name="Dassa B."/>
            <person name="Utturkar S.M."/>
            <person name="Klingeman D.M."/>
            <person name="Hurt R.A."/>
            <person name="Keller M."/>
            <person name="Xu J."/>
            <person name="Reddy Y.H.K."/>
            <person name="Borovok I."/>
            <person name="Grinberg I.R."/>
            <person name="Lamed R."/>
            <person name="Zhivin O."/>
            <person name="Bayer E.A."/>
            <person name="Brown S.D."/>
        </authorList>
    </citation>
    <scope>NUCLEOTIDE SEQUENCE [LARGE SCALE GENOMIC DNA]</scope>
    <source>
        <strain evidence="8">DSM 2933</strain>
    </source>
</reference>
<keyword evidence="7" id="KW-0966">Cell projection</keyword>
<keyword evidence="4 6" id="KW-1005">Bacterial flagellum biogenesis</keyword>
<accession>A0A0L6JSA7</accession>
<dbReference type="GO" id="GO:0005829">
    <property type="term" value="C:cytosol"/>
    <property type="evidence" value="ECO:0007669"/>
    <property type="project" value="UniProtKB-SubCell"/>
</dbReference>
<evidence type="ECO:0000313" key="7">
    <source>
        <dbReference type="EMBL" id="KNY28610.1"/>
    </source>
</evidence>
<dbReference type="STRING" id="398512.Bccel_3884"/>
<organism evidence="7 8">
    <name type="scientific">Pseudobacteroides cellulosolvens ATCC 35603 = DSM 2933</name>
    <dbReference type="NCBI Taxonomy" id="398512"/>
    <lineage>
        <taxon>Bacteria</taxon>
        <taxon>Bacillati</taxon>
        <taxon>Bacillota</taxon>
        <taxon>Clostridia</taxon>
        <taxon>Eubacteriales</taxon>
        <taxon>Oscillospiraceae</taxon>
        <taxon>Pseudobacteroides</taxon>
    </lineage>
</organism>
<dbReference type="PANTHER" id="PTHR34773:SF1">
    <property type="entry name" value="FLAGELLAR SECRETION CHAPERONE FLIS"/>
    <property type="match status" value="1"/>
</dbReference>
<dbReference type="OrthoDB" id="1524959at2"/>
<dbReference type="CDD" id="cd16098">
    <property type="entry name" value="FliS"/>
    <property type="match status" value="1"/>
</dbReference>
<dbReference type="GO" id="GO:0071973">
    <property type="term" value="P:bacterial-type flagellum-dependent cell motility"/>
    <property type="evidence" value="ECO:0007669"/>
    <property type="project" value="TreeGrafter"/>
</dbReference>
<comment type="similarity">
    <text evidence="2 6">Belongs to the FliS family.</text>
</comment>
<keyword evidence="7" id="KW-0969">Cilium</keyword>
<keyword evidence="8" id="KW-1185">Reference proteome</keyword>
<dbReference type="EMBL" id="LGTC01000001">
    <property type="protein sequence ID" value="KNY28610.1"/>
    <property type="molecule type" value="Genomic_DNA"/>
</dbReference>
<dbReference type="eggNOG" id="COG1516">
    <property type="taxonomic scope" value="Bacteria"/>
</dbReference>
<dbReference type="GO" id="GO:0044780">
    <property type="term" value="P:bacterial-type flagellum assembly"/>
    <property type="evidence" value="ECO:0007669"/>
    <property type="project" value="InterPro"/>
</dbReference>
<evidence type="ECO:0000256" key="1">
    <source>
        <dbReference type="ARBA" id="ARBA00004514"/>
    </source>
</evidence>
<dbReference type="AlphaFoldDB" id="A0A0L6JSA7"/>
<evidence type="ECO:0000256" key="5">
    <source>
        <dbReference type="ARBA" id="ARBA00023186"/>
    </source>
</evidence>
<dbReference type="InterPro" id="IPR036584">
    <property type="entry name" value="FliS_sf"/>
</dbReference>
<dbReference type="SUPFAM" id="SSF101116">
    <property type="entry name" value="Flagellar export chaperone FliS"/>
    <property type="match status" value="1"/>
</dbReference>
<dbReference type="PATRIC" id="fig|398512.5.peg.4064"/>
<keyword evidence="3 6" id="KW-0963">Cytoplasm</keyword>
<dbReference type="Proteomes" id="UP000036923">
    <property type="component" value="Unassembled WGS sequence"/>
</dbReference>
<comment type="subcellular location">
    <subcellularLocation>
        <location evidence="1 6">Cytoplasm</location>
        <location evidence="1 6">Cytosol</location>
    </subcellularLocation>
</comment>
<keyword evidence="7" id="KW-0282">Flagellum</keyword>
<protein>
    <recommendedName>
        <fullName evidence="6">Flagellar secretion chaperone FliS</fullName>
    </recommendedName>
</protein>
<dbReference type="NCBIfam" id="TIGR00208">
    <property type="entry name" value="fliS"/>
    <property type="match status" value="1"/>
</dbReference>
<dbReference type="PANTHER" id="PTHR34773">
    <property type="entry name" value="FLAGELLAR SECRETION CHAPERONE FLIS"/>
    <property type="match status" value="1"/>
</dbReference>
<evidence type="ECO:0000313" key="8">
    <source>
        <dbReference type="Proteomes" id="UP000036923"/>
    </source>
</evidence>
<evidence type="ECO:0000256" key="3">
    <source>
        <dbReference type="ARBA" id="ARBA00022490"/>
    </source>
</evidence>
<gene>
    <name evidence="7" type="ORF">Bccel_3884</name>
</gene>
<sequence length="134" mass="15450">MIANKATEQYKENSIFTASPEELTLMLYNGLIKFIMQAQMAIDEKNIQKAHNCIIKAENIICEFQATLDKNYDVSNNLALIYDYMNRRLVDASIKKDKEILNEVLGFAKDLRDTWTQAMKLAKQQIPKAQQMAK</sequence>
<dbReference type="InterPro" id="IPR003713">
    <property type="entry name" value="FliS"/>
</dbReference>
<evidence type="ECO:0000256" key="2">
    <source>
        <dbReference type="ARBA" id="ARBA00008787"/>
    </source>
</evidence>
<dbReference type="Pfam" id="PF02561">
    <property type="entry name" value="FliS"/>
    <property type="match status" value="1"/>
</dbReference>
<dbReference type="PIRSF" id="PIRSF039090">
    <property type="entry name" value="Flis"/>
    <property type="match status" value="1"/>
</dbReference>
<comment type="caution">
    <text evidence="7">The sequence shown here is derived from an EMBL/GenBank/DDBJ whole genome shotgun (WGS) entry which is preliminary data.</text>
</comment>
<dbReference type="RefSeq" id="WP_036936616.1">
    <property type="nucleotide sequence ID" value="NZ_JQKC01000002.1"/>
</dbReference>
<evidence type="ECO:0000256" key="6">
    <source>
        <dbReference type="PIRNR" id="PIRNR039090"/>
    </source>
</evidence>
<evidence type="ECO:0000256" key="4">
    <source>
        <dbReference type="ARBA" id="ARBA00022795"/>
    </source>
</evidence>
<dbReference type="Gene3D" id="1.20.120.340">
    <property type="entry name" value="Flagellar protein FliS"/>
    <property type="match status" value="1"/>
</dbReference>
<name>A0A0L6JSA7_9FIRM</name>
<proteinExistence type="inferred from homology"/>